<name>A0A4Y2I4S4_ARAVE</name>
<gene>
    <name evidence="2" type="ORF">AVEN_3419_1</name>
</gene>
<proteinExistence type="predicted"/>
<reference evidence="2 3" key="1">
    <citation type="journal article" date="2019" name="Sci. Rep.">
        <title>Orb-weaving spider Araneus ventricosus genome elucidates the spidroin gene catalogue.</title>
        <authorList>
            <person name="Kono N."/>
            <person name="Nakamura H."/>
            <person name="Ohtoshi R."/>
            <person name="Moran D.A.P."/>
            <person name="Shinohara A."/>
            <person name="Yoshida Y."/>
            <person name="Fujiwara M."/>
            <person name="Mori M."/>
            <person name="Tomita M."/>
            <person name="Arakawa K."/>
        </authorList>
    </citation>
    <scope>NUCLEOTIDE SEQUENCE [LARGE SCALE GENOMIC DNA]</scope>
</reference>
<accession>A0A4Y2I4S4</accession>
<sequence length="99" mass="11040">MRRPPAFMGVRPSSEMGPTSHTTIIVPTSISENPFTYLVASHPRTRGAPRWGKPACKLEFAMTQSTHMNDFLHSIQNSRLVRMLSGSDRCIPGTNNLWA</sequence>
<evidence type="ECO:0000313" key="3">
    <source>
        <dbReference type="Proteomes" id="UP000499080"/>
    </source>
</evidence>
<organism evidence="2 3">
    <name type="scientific">Araneus ventricosus</name>
    <name type="common">Orbweaver spider</name>
    <name type="synonym">Epeira ventricosa</name>
    <dbReference type="NCBI Taxonomy" id="182803"/>
    <lineage>
        <taxon>Eukaryota</taxon>
        <taxon>Metazoa</taxon>
        <taxon>Ecdysozoa</taxon>
        <taxon>Arthropoda</taxon>
        <taxon>Chelicerata</taxon>
        <taxon>Arachnida</taxon>
        <taxon>Araneae</taxon>
        <taxon>Araneomorphae</taxon>
        <taxon>Entelegynae</taxon>
        <taxon>Araneoidea</taxon>
        <taxon>Araneidae</taxon>
        <taxon>Araneus</taxon>
    </lineage>
</organism>
<dbReference type="AlphaFoldDB" id="A0A4Y2I4S4"/>
<keyword evidence="3" id="KW-1185">Reference proteome</keyword>
<evidence type="ECO:0000256" key="1">
    <source>
        <dbReference type="SAM" id="MobiDB-lite"/>
    </source>
</evidence>
<evidence type="ECO:0000313" key="2">
    <source>
        <dbReference type="EMBL" id="GBM72771.1"/>
    </source>
</evidence>
<comment type="caution">
    <text evidence="2">The sequence shown here is derived from an EMBL/GenBank/DDBJ whole genome shotgun (WGS) entry which is preliminary data.</text>
</comment>
<protein>
    <submittedName>
        <fullName evidence="2">Uncharacterized protein</fullName>
    </submittedName>
</protein>
<dbReference type="EMBL" id="BGPR01002398">
    <property type="protein sequence ID" value="GBM72771.1"/>
    <property type="molecule type" value="Genomic_DNA"/>
</dbReference>
<feature type="region of interest" description="Disordered" evidence="1">
    <location>
        <begin position="1"/>
        <end position="20"/>
    </location>
</feature>
<dbReference type="Proteomes" id="UP000499080">
    <property type="component" value="Unassembled WGS sequence"/>
</dbReference>